<gene>
    <name evidence="1" type="ORF">MM415B02306_0010</name>
</gene>
<organism evidence="1">
    <name type="scientific">viral metagenome</name>
    <dbReference type="NCBI Taxonomy" id="1070528"/>
    <lineage>
        <taxon>unclassified sequences</taxon>
        <taxon>metagenomes</taxon>
        <taxon>organismal metagenomes</taxon>
    </lineage>
</organism>
<dbReference type="EMBL" id="MT142544">
    <property type="protein sequence ID" value="QJA84968.1"/>
    <property type="molecule type" value="Genomic_DNA"/>
</dbReference>
<accession>A0A6M3KUI5</accession>
<sequence length="109" mass="11329">MAINVKVNADLVRMLREMGVLSADAEPLVAAPISMVTDILAGDASGGTATLSQTPIDNGIVGAVSLVTASGSNNTLAKITEDTDYSVEDVTLTYLTDQSGKQVMITYSY</sequence>
<protein>
    <submittedName>
        <fullName evidence="1">Uncharacterized protein</fullName>
    </submittedName>
</protein>
<proteinExistence type="predicted"/>
<name>A0A6M3KUI5_9ZZZZ</name>
<dbReference type="AlphaFoldDB" id="A0A6M3KUI5"/>
<reference evidence="1" key="1">
    <citation type="submission" date="2020-03" db="EMBL/GenBank/DDBJ databases">
        <title>The deep terrestrial virosphere.</title>
        <authorList>
            <person name="Holmfeldt K."/>
            <person name="Nilsson E."/>
            <person name="Simone D."/>
            <person name="Lopez-Fernandez M."/>
            <person name="Wu X."/>
            <person name="de Brujin I."/>
            <person name="Lundin D."/>
            <person name="Andersson A."/>
            <person name="Bertilsson S."/>
            <person name="Dopson M."/>
        </authorList>
    </citation>
    <scope>NUCLEOTIDE SEQUENCE</scope>
    <source>
        <strain evidence="1">MM415B02306</strain>
    </source>
</reference>
<evidence type="ECO:0000313" key="1">
    <source>
        <dbReference type="EMBL" id="QJA84968.1"/>
    </source>
</evidence>